<evidence type="ECO:0000256" key="1">
    <source>
        <dbReference type="ARBA" id="ARBA00004067"/>
    </source>
</evidence>
<organism evidence="13 14">
    <name type="scientific">Desulfatitalea alkaliphila</name>
    <dbReference type="NCBI Taxonomy" id="2929485"/>
    <lineage>
        <taxon>Bacteria</taxon>
        <taxon>Pseudomonadati</taxon>
        <taxon>Thermodesulfobacteriota</taxon>
        <taxon>Desulfobacteria</taxon>
        <taxon>Desulfobacterales</taxon>
        <taxon>Desulfosarcinaceae</taxon>
        <taxon>Desulfatitalea</taxon>
    </lineage>
</organism>
<dbReference type="HAMAP" id="MF_01588">
    <property type="entry name" value="DNA_ligase_A"/>
    <property type="match status" value="1"/>
</dbReference>
<dbReference type="GO" id="GO:0046872">
    <property type="term" value="F:metal ion binding"/>
    <property type="evidence" value="ECO:0007669"/>
    <property type="project" value="UniProtKB-KW"/>
</dbReference>
<dbReference type="SUPFAM" id="SSF52113">
    <property type="entry name" value="BRCT domain"/>
    <property type="match status" value="1"/>
</dbReference>
<dbReference type="GO" id="GO:0006281">
    <property type="term" value="P:DNA repair"/>
    <property type="evidence" value="ECO:0007669"/>
    <property type="project" value="UniProtKB-KW"/>
</dbReference>
<dbReference type="Gene3D" id="3.40.50.10190">
    <property type="entry name" value="BRCT domain"/>
    <property type="match status" value="1"/>
</dbReference>
<keyword evidence="6 11" id="KW-0862">Zinc</keyword>
<feature type="binding site" evidence="11">
    <location>
        <position position="123"/>
    </location>
    <ligand>
        <name>NAD(+)</name>
        <dbReference type="ChEBI" id="CHEBI:57540"/>
    </ligand>
</feature>
<dbReference type="EC" id="6.5.1.2" evidence="11"/>
<dbReference type="Gene3D" id="1.10.150.20">
    <property type="entry name" value="5' to 3' exonuclease, C-terminal subdomain"/>
    <property type="match status" value="1"/>
</dbReference>
<dbReference type="InterPro" id="IPR012340">
    <property type="entry name" value="NA-bd_OB-fold"/>
</dbReference>
<evidence type="ECO:0000256" key="7">
    <source>
        <dbReference type="ARBA" id="ARBA00022842"/>
    </source>
</evidence>
<evidence type="ECO:0000256" key="8">
    <source>
        <dbReference type="ARBA" id="ARBA00023027"/>
    </source>
</evidence>
<keyword evidence="4 11" id="KW-0479">Metal-binding</keyword>
<evidence type="ECO:0000256" key="11">
    <source>
        <dbReference type="HAMAP-Rule" id="MF_01588"/>
    </source>
</evidence>
<evidence type="ECO:0000256" key="4">
    <source>
        <dbReference type="ARBA" id="ARBA00022723"/>
    </source>
</evidence>
<feature type="binding site" evidence="11">
    <location>
        <position position="376"/>
    </location>
    <ligand>
        <name>Zn(2+)</name>
        <dbReference type="ChEBI" id="CHEBI:29105"/>
    </ligand>
</feature>
<feature type="binding site" evidence="11">
    <location>
        <position position="353"/>
    </location>
    <ligand>
        <name>Zn(2+)</name>
        <dbReference type="ChEBI" id="CHEBI:29105"/>
    </ligand>
</feature>
<dbReference type="PROSITE" id="PS50172">
    <property type="entry name" value="BRCT"/>
    <property type="match status" value="1"/>
</dbReference>
<evidence type="ECO:0000256" key="2">
    <source>
        <dbReference type="ARBA" id="ARBA00022598"/>
    </source>
</evidence>
<protein>
    <recommendedName>
        <fullName evidence="11">DNA ligase</fullName>
        <ecNumber evidence="11">6.5.1.2</ecNumber>
    </recommendedName>
    <alternativeName>
        <fullName evidence="11">Polydeoxyribonucleotide synthase [NAD(+)]</fullName>
    </alternativeName>
</protein>
<feature type="binding site" evidence="11">
    <location>
        <begin position="71"/>
        <end position="72"/>
    </location>
    <ligand>
        <name>NAD(+)</name>
        <dbReference type="ChEBI" id="CHEBI:57540"/>
    </ligand>
</feature>
<dbReference type="AlphaFoldDB" id="A0AA41QZI1"/>
<dbReference type="SMART" id="SM00532">
    <property type="entry name" value="LIGANc"/>
    <property type="match status" value="1"/>
</dbReference>
<keyword evidence="2 11" id="KW-0436">Ligase</keyword>
<feature type="domain" description="BRCT" evidence="12">
    <location>
        <begin position="539"/>
        <end position="617"/>
    </location>
</feature>
<keyword evidence="11" id="KW-0464">Manganese</keyword>
<proteinExistence type="inferred from homology"/>
<dbReference type="PROSITE" id="PS01056">
    <property type="entry name" value="DNA_LIGASE_N2"/>
    <property type="match status" value="1"/>
</dbReference>
<evidence type="ECO:0000259" key="12">
    <source>
        <dbReference type="PROSITE" id="PS50172"/>
    </source>
</evidence>
<evidence type="ECO:0000256" key="5">
    <source>
        <dbReference type="ARBA" id="ARBA00022763"/>
    </source>
</evidence>
<feature type="binding site" evidence="11">
    <location>
        <position position="356"/>
    </location>
    <ligand>
        <name>Zn(2+)</name>
        <dbReference type="ChEBI" id="CHEBI:29105"/>
    </ligand>
</feature>
<comment type="caution">
    <text evidence="13">The sequence shown here is derived from an EMBL/GenBank/DDBJ whole genome shotgun (WGS) entry which is preliminary data.</text>
</comment>
<dbReference type="InterPro" id="IPR013840">
    <property type="entry name" value="DNAligase_N"/>
</dbReference>
<evidence type="ECO:0000313" key="13">
    <source>
        <dbReference type="EMBL" id="MCJ8499982.1"/>
    </source>
</evidence>
<keyword evidence="9 11" id="KW-0234">DNA repair</keyword>
<evidence type="ECO:0000256" key="6">
    <source>
        <dbReference type="ARBA" id="ARBA00022833"/>
    </source>
</evidence>
<evidence type="ECO:0000256" key="10">
    <source>
        <dbReference type="ARBA" id="ARBA00034005"/>
    </source>
</evidence>
<keyword evidence="7 11" id="KW-0460">Magnesium</keyword>
<comment type="caution">
    <text evidence="11">Lacks conserved residue(s) required for the propagation of feature annotation.</text>
</comment>
<dbReference type="SUPFAM" id="SSF56091">
    <property type="entry name" value="DNA ligase/mRNA capping enzyme, catalytic domain"/>
    <property type="match status" value="1"/>
</dbReference>
<feature type="binding site" evidence="11">
    <location>
        <position position="381"/>
    </location>
    <ligand>
        <name>Zn(2+)</name>
        <dbReference type="ChEBI" id="CHEBI:29105"/>
    </ligand>
</feature>
<feature type="binding site" evidence="11">
    <location>
        <begin position="29"/>
        <end position="33"/>
    </location>
    <ligand>
        <name>NAD(+)</name>
        <dbReference type="ChEBI" id="CHEBI:57540"/>
    </ligand>
</feature>
<dbReference type="InterPro" id="IPR033136">
    <property type="entry name" value="DNA_ligase_CS"/>
</dbReference>
<comment type="catalytic activity">
    <reaction evidence="10 11">
        <text>NAD(+) + (deoxyribonucleotide)n-3'-hydroxyl + 5'-phospho-(deoxyribonucleotide)m = (deoxyribonucleotide)n+m + AMP + beta-nicotinamide D-nucleotide.</text>
        <dbReference type="EC" id="6.5.1.2"/>
    </reaction>
</comment>
<dbReference type="InterPro" id="IPR004150">
    <property type="entry name" value="NAD_DNA_ligase_OB"/>
</dbReference>
<dbReference type="CDD" id="cd17748">
    <property type="entry name" value="BRCT_DNA_ligase_like"/>
    <property type="match status" value="1"/>
</dbReference>
<gene>
    <name evidence="11" type="primary">ligA</name>
    <name evidence="13" type="ORF">MRX98_05305</name>
</gene>
<dbReference type="GO" id="GO:0003911">
    <property type="term" value="F:DNA ligase (NAD+) activity"/>
    <property type="evidence" value="ECO:0007669"/>
    <property type="project" value="UniProtKB-UniRule"/>
</dbReference>
<dbReference type="SUPFAM" id="SSF47781">
    <property type="entry name" value="RuvA domain 2-like"/>
    <property type="match status" value="1"/>
</dbReference>
<sequence>MVDVDIDQLVSQLEAWNAAYRGGAPLVDDATYDRMVETLRELDPQHPFLQGVEPEKFSGRTQVRHPLPMLSIEKAYTGEQLTRFVQRVAKEAQSMGMAEVRYEVTPKLDGLAGRDDGTLLASRGNGLMGYDISSAWDKGVTPVGGRGQGLGEITVVHSYFDQHLAGIFEHPRNMVVGIVSSDTLNAHARQALEAGMVHFVPYSRLPHWEGTGDQLLDRIDQIVQSLAEQTDYPMDGVVVSVCDHALRARMGATTHHYRWQIAVKRKGETAVTIVENIQWQVGRTGNVTPVLEVTPVALSGATIRRVTAHHAGMVEKLGIGPGARIEVIRSGEVIPKLEKVLMPVPQVNLPGQCPSCGSDLTYLNTDDNGKELFLNCSNPACPAQIEQRISHWFRVLGNADWFGIKTIQRLVAAGFDTLEKIYAMNEADFNELGFGPVQSRNLADALMLSRTQTVEDWRFLAALGVPDLGVGDSRKLLQHHRLEALPALDAQTIAAIHGFGAKTSQRIVDGITRIGETLAHLLALGFEMERTPLLSEKTAAHSPIAGKRIVFTGKMQRGSREEMQAEARRLGADVQTAVNRSTDMLVCGDKVGAAKRSKAEALGVTLLSEADYLRLIDGGGQDAT</sequence>
<dbReference type="InterPro" id="IPR013839">
    <property type="entry name" value="DNAligase_adenylation"/>
</dbReference>
<name>A0AA41QZI1_9BACT</name>
<dbReference type="PIRSF" id="PIRSF001604">
    <property type="entry name" value="LigA"/>
    <property type="match status" value="1"/>
</dbReference>
<comment type="similarity">
    <text evidence="11">Belongs to the NAD-dependent DNA ligase family. LigA subfamily.</text>
</comment>
<keyword evidence="3 11" id="KW-0235">DNA replication</keyword>
<dbReference type="Pfam" id="PF14520">
    <property type="entry name" value="HHH_5"/>
    <property type="match status" value="1"/>
</dbReference>
<dbReference type="RefSeq" id="WP_246903696.1">
    <property type="nucleotide sequence ID" value="NZ_JALJRB010000004.1"/>
</dbReference>
<comment type="function">
    <text evidence="1 11">DNA ligase that catalyzes the formation of phosphodiester linkages between 5'-phosphoryl and 3'-hydroxyl groups in double-stranded DNA using NAD as a coenzyme and as the energy source for the reaction. It is essential for DNA replication and repair of damaged DNA.</text>
</comment>
<evidence type="ECO:0000313" key="14">
    <source>
        <dbReference type="Proteomes" id="UP001165427"/>
    </source>
</evidence>
<comment type="cofactor">
    <cofactor evidence="11">
        <name>Mg(2+)</name>
        <dbReference type="ChEBI" id="CHEBI:18420"/>
    </cofactor>
    <cofactor evidence="11">
        <name>Mn(2+)</name>
        <dbReference type="ChEBI" id="CHEBI:29035"/>
    </cofactor>
</comment>
<evidence type="ECO:0000256" key="3">
    <source>
        <dbReference type="ARBA" id="ARBA00022705"/>
    </source>
</evidence>
<dbReference type="GO" id="GO:0006260">
    <property type="term" value="P:DNA replication"/>
    <property type="evidence" value="ECO:0007669"/>
    <property type="project" value="UniProtKB-KW"/>
</dbReference>
<accession>A0AA41QZI1</accession>
<keyword evidence="8 11" id="KW-0520">NAD</keyword>
<dbReference type="Proteomes" id="UP001165427">
    <property type="component" value="Unassembled WGS sequence"/>
</dbReference>
<dbReference type="Gene3D" id="2.40.50.140">
    <property type="entry name" value="Nucleic acid-binding proteins"/>
    <property type="match status" value="1"/>
</dbReference>
<keyword evidence="14" id="KW-1185">Reference proteome</keyword>
<feature type="binding site" evidence="11">
    <location>
        <position position="264"/>
    </location>
    <ligand>
        <name>NAD(+)</name>
        <dbReference type="ChEBI" id="CHEBI:57540"/>
    </ligand>
</feature>
<dbReference type="Gene3D" id="1.10.287.610">
    <property type="entry name" value="Helix hairpin bin"/>
    <property type="match status" value="1"/>
</dbReference>
<keyword evidence="5 11" id="KW-0227">DNA damage</keyword>
<dbReference type="InterPro" id="IPR010994">
    <property type="entry name" value="RuvA_2-like"/>
</dbReference>
<evidence type="ECO:0000256" key="9">
    <source>
        <dbReference type="ARBA" id="ARBA00023204"/>
    </source>
</evidence>
<dbReference type="SUPFAM" id="SSF50249">
    <property type="entry name" value="Nucleic acid-binding proteins"/>
    <property type="match status" value="1"/>
</dbReference>
<dbReference type="Pfam" id="PF03120">
    <property type="entry name" value="OB_DNA_ligase"/>
    <property type="match status" value="1"/>
</dbReference>
<dbReference type="Pfam" id="PF01653">
    <property type="entry name" value="DNA_ligase_aden"/>
    <property type="match status" value="1"/>
</dbReference>
<dbReference type="Gene3D" id="3.30.1490.70">
    <property type="match status" value="1"/>
</dbReference>
<feature type="binding site" evidence="11">
    <location>
        <position position="152"/>
    </location>
    <ligand>
        <name>NAD(+)</name>
        <dbReference type="ChEBI" id="CHEBI:57540"/>
    </ligand>
</feature>
<dbReference type="SMART" id="SM00292">
    <property type="entry name" value="BRCT"/>
    <property type="match status" value="1"/>
</dbReference>
<dbReference type="EMBL" id="JALJRB010000004">
    <property type="protein sequence ID" value="MCJ8499982.1"/>
    <property type="molecule type" value="Genomic_DNA"/>
</dbReference>
<dbReference type="InterPro" id="IPR036420">
    <property type="entry name" value="BRCT_dom_sf"/>
</dbReference>
<reference evidence="13" key="1">
    <citation type="submission" date="2022-04" db="EMBL/GenBank/DDBJ databases">
        <title>Desulfatitalea alkaliphila sp. nov., a novel anaerobic sulfate-reducing bacterium isolated from terrestrial mud volcano, Taman Peninsula, Russia.</title>
        <authorList>
            <person name="Khomyakova M.A."/>
            <person name="Merkel A.Y."/>
            <person name="Slobodkin A.I."/>
        </authorList>
    </citation>
    <scope>NUCLEOTIDE SEQUENCE</scope>
    <source>
        <strain evidence="13">M08but</strain>
    </source>
</reference>
<dbReference type="Gene3D" id="3.30.470.30">
    <property type="entry name" value="DNA ligase/mRNA capping enzyme"/>
    <property type="match status" value="1"/>
</dbReference>
<dbReference type="InterPro" id="IPR001357">
    <property type="entry name" value="BRCT_dom"/>
</dbReference>
<feature type="active site" description="N6-AMP-lysine intermediate" evidence="11">
    <location>
        <position position="107"/>
    </location>
</feature>
<dbReference type="Pfam" id="PF00533">
    <property type="entry name" value="BRCT"/>
    <property type="match status" value="1"/>
</dbReference>
<dbReference type="InterPro" id="IPR001679">
    <property type="entry name" value="DNA_ligase"/>
</dbReference>